<keyword evidence="1" id="KW-0646">Protease inhibitor</keyword>
<dbReference type="Gene3D" id="2.10.25.10">
    <property type="entry name" value="Laminin"/>
    <property type="match status" value="2"/>
</dbReference>
<dbReference type="SMART" id="SM00274">
    <property type="entry name" value="FOLN"/>
    <property type="match status" value="3"/>
</dbReference>
<proteinExistence type="predicted"/>
<evidence type="ECO:0000313" key="3">
    <source>
        <dbReference type="EMBL" id="KHJ80499.1"/>
    </source>
</evidence>
<sequence>MGRPCTLNCLPSRCQCREGFVRENSDCIKPEQCPNRQPSTTPVTQNYADEPITPPALTCADSPTIQILCVEGYRCEVVGGAPTCIPNNLPRGTITPATCATTLMLCKDGTHCEDRDGKPQCVENIVLRPDTGLFACIGVRCPEGHHCEFYEGVAQCVKNPGPCAAAFCAGGICIKYNGTAGCFNTTCNENEEFKRCASCEPTCGPIVPCLDVCQPPACQCITGYVRDEEKCIERNKCKEKENYGNNQ</sequence>
<dbReference type="SUPFAM" id="SSF57567">
    <property type="entry name" value="Serine protease inhibitors"/>
    <property type="match status" value="1"/>
</dbReference>
<protein>
    <submittedName>
        <fullName evidence="3">Trypsin Inhibitor like cysteine rich domain protein</fullName>
    </submittedName>
</protein>
<dbReference type="InterPro" id="IPR002919">
    <property type="entry name" value="TIL_dom"/>
</dbReference>
<accession>A0A0B1S6E5</accession>
<evidence type="ECO:0000256" key="1">
    <source>
        <dbReference type="ARBA" id="ARBA00022900"/>
    </source>
</evidence>
<dbReference type="OrthoDB" id="6236007at2759"/>
<dbReference type="Proteomes" id="UP000053660">
    <property type="component" value="Unassembled WGS sequence"/>
</dbReference>
<evidence type="ECO:0000259" key="2">
    <source>
        <dbReference type="SMART" id="SM00274"/>
    </source>
</evidence>
<dbReference type="Pfam" id="PF01826">
    <property type="entry name" value="TIL"/>
    <property type="match status" value="1"/>
</dbReference>
<dbReference type="AlphaFoldDB" id="A0A0B1S6E5"/>
<dbReference type="EMBL" id="KN600447">
    <property type="protein sequence ID" value="KHJ80499.1"/>
    <property type="molecule type" value="Genomic_DNA"/>
</dbReference>
<dbReference type="InterPro" id="IPR003645">
    <property type="entry name" value="Fol_N"/>
</dbReference>
<gene>
    <name evidence="3" type="ORF">OESDEN_19827</name>
</gene>
<name>A0A0B1S6E5_OESDE</name>
<dbReference type="InterPro" id="IPR036084">
    <property type="entry name" value="Ser_inhib-like_sf"/>
</dbReference>
<feature type="domain" description="Follistatin-like" evidence="2">
    <location>
        <begin position="135"/>
        <end position="157"/>
    </location>
</feature>
<reference evidence="3 4" key="1">
    <citation type="submission" date="2014-03" db="EMBL/GenBank/DDBJ databases">
        <title>Draft genome of the hookworm Oesophagostomum dentatum.</title>
        <authorList>
            <person name="Mitreva M."/>
        </authorList>
    </citation>
    <scope>NUCLEOTIDE SEQUENCE [LARGE SCALE GENOMIC DNA]</scope>
    <source>
        <strain evidence="3 4">OD-Hann</strain>
    </source>
</reference>
<dbReference type="GO" id="GO:0004867">
    <property type="term" value="F:serine-type endopeptidase inhibitor activity"/>
    <property type="evidence" value="ECO:0007669"/>
    <property type="project" value="UniProtKB-KW"/>
</dbReference>
<keyword evidence="1" id="KW-0722">Serine protease inhibitor</keyword>
<evidence type="ECO:0000313" key="4">
    <source>
        <dbReference type="Proteomes" id="UP000053660"/>
    </source>
</evidence>
<feature type="domain" description="Follistatin-like" evidence="2">
    <location>
        <begin position="58"/>
        <end position="85"/>
    </location>
</feature>
<organism evidence="3 4">
    <name type="scientific">Oesophagostomum dentatum</name>
    <name type="common">Nodular worm</name>
    <dbReference type="NCBI Taxonomy" id="61180"/>
    <lineage>
        <taxon>Eukaryota</taxon>
        <taxon>Metazoa</taxon>
        <taxon>Ecdysozoa</taxon>
        <taxon>Nematoda</taxon>
        <taxon>Chromadorea</taxon>
        <taxon>Rhabditida</taxon>
        <taxon>Rhabditina</taxon>
        <taxon>Rhabditomorpha</taxon>
        <taxon>Strongyloidea</taxon>
        <taxon>Strongylidae</taxon>
        <taxon>Oesophagostomum</taxon>
    </lineage>
</organism>
<keyword evidence="4" id="KW-1185">Reference proteome</keyword>
<dbReference type="CDD" id="cd19941">
    <property type="entry name" value="TIL"/>
    <property type="match status" value="1"/>
</dbReference>
<feature type="domain" description="Follistatin-like" evidence="2">
    <location>
        <begin position="98"/>
        <end position="122"/>
    </location>
</feature>